<feature type="domain" description="MOSC" evidence="1">
    <location>
        <begin position="28"/>
        <end position="163"/>
    </location>
</feature>
<organism evidence="2">
    <name type="scientific">uncultured Pyrinomonadaceae bacterium</name>
    <dbReference type="NCBI Taxonomy" id="2283094"/>
    <lineage>
        <taxon>Bacteria</taxon>
        <taxon>Pseudomonadati</taxon>
        <taxon>Acidobacteriota</taxon>
        <taxon>Blastocatellia</taxon>
        <taxon>Blastocatellales</taxon>
        <taxon>Pyrinomonadaceae</taxon>
        <taxon>environmental samples</taxon>
    </lineage>
</organism>
<dbReference type="Gene3D" id="2.40.33.20">
    <property type="entry name" value="PK beta-barrel domain-like"/>
    <property type="match status" value="1"/>
</dbReference>
<dbReference type="InterPro" id="IPR005302">
    <property type="entry name" value="MoCF_Sase_C"/>
</dbReference>
<sequence length="182" mass="20178">MKVLSVNVGLPRLVEYRGEPVATGIYKEPVGGRVAVGEFNLEGDAQADLSVHGGYSKAVYVYPSEHYKFWRNELPETDLPFGVFGENLTTEGLLEENVNVGDRFGIGTAEFIVTQPRQPCFKLGIRFGRVDIIKRFAKSGRSGFYLAIEKTGEVGAGDKIEFTSREADQPSILEVVQKRFNL</sequence>
<dbReference type="Pfam" id="PF03473">
    <property type="entry name" value="MOSC"/>
    <property type="match status" value="1"/>
</dbReference>
<dbReference type="GO" id="GO:0030170">
    <property type="term" value="F:pyridoxal phosphate binding"/>
    <property type="evidence" value="ECO:0007669"/>
    <property type="project" value="InterPro"/>
</dbReference>
<dbReference type="PANTHER" id="PTHR30212">
    <property type="entry name" value="PROTEIN YIIM"/>
    <property type="match status" value="1"/>
</dbReference>
<dbReference type="EMBL" id="CADCUR010000271">
    <property type="protein sequence ID" value="CAA9421031.1"/>
    <property type="molecule type" value="Genomic_DNA"/>
</dbReference>
<proteinExistence type="predicted"/>
<dbReference type="SUPFAM" id="SSF50800">
    <property type="entry name" value="PK beta-barrel domain-like"/>
    <property type="match status" value="1"/>
</dbReference>
<protein>
    <submittedName>
        <fullName evidence="2">Uncharacterized protein conserved in bacteria</fullName>
    </submittedName>
</protein>
<evidence type="ECO:0000313" key="2">
    <source>
        <dbReference type="EMBL" id="CAA9421031.1"/>
    </source>
</evidence>
<dbReference type="PANTHER" id="PTHR30212:SF2">
    <property type="entry name" value="PROTEIN YIIM"/>
    <property type="match status" value="1"/>
</dbReference>
<accession>A0A6J4PVW3</accession>
<name>A0A6J4PVW3_9BACT</name>
<dbReference type="InterPro" id="IPR052353">
    <property type="entry name" value="Benzoxazolinone_Detox_Enz"/>
</dbReference>
<evidence type="ECO:0000259" key="1">
    <source>
        <dbReference type="PROSITE" id="PS51340"/>
    </source>
</evidence>
<dbReference type="AlphaFoldDB" id="A0A6J4PVW3"/>
<dbReference type="GO" id="GO:0003824">
    <property type="term" value="F:catalytic activity"/>
    <property type="evidence" value="ECO:0007669"/>
    <property type="project" value="InterPro"/>
</dbReference>
<reference evidence="2" key="1">
    <citation type="submission" date="2020-02" db="EMBL/GenBank/DDBJ databases">
        <authorList>
            <person name="Meier V. D."/>
        </authorList>
    </citation>
    <scope>NUCLEOTIDE SEQUENCE</scope>
    <source>
        <strain evidence="2">AVDCRST_MAG74</strain>
    </source>
</reference>
<dbReference type="InterPro" id="IPR011037">
    <property type="entry name" value="Pyrv_Knase-like_insert_dom_sf"/>
</dbReference>
<gene>
    <name evidence="2" type="ORF">AVDCRST_MAG74-2977</name>
</gene>
<dbReference type="GO" id="GO:0030151">
    <property type="term" value="F:molybdenum ion binding"/>
    <property type="evidence" value="ECO:0007669"/>
    <property type="project" value="InterPro"/>
</dbReference>
<dbReference type="PROSITE" id="PS51340">
    <property type="entry name" value="MOSC"/>
    <property type="match status" value="1"/>
</dbReference>